<accession>A0ABT5UNT9</accession>
<evidence type="ECO:0000313" key="2">
    <source>
        <dbReference type="Proteomes" id="UP001215087"/>
    </source>
</evidence>
<keyword evidence="2" id="KW-1185">Reference proteome</keyword>
<dbReference type="EMBL" id="JAQSVD010000003">
    <property type="protein sequence ID" value="MDE1470348.1"/>
    <property type="molecule type" value="Genomic_DNA"/>
</dbReference>
<protein>
    <submittedName>
        <fullName evidence="1">Uncharacterized protein</fullName>
    </submittedName>
</protein>
<sequence>MKNSMKEVADLLGVRIGEKFHIKFADGERLCNEIYYFTENGITGPDAYEFQDDWDSYLIRILLGEYEIEKI</sequence>
<dbReference type="RefSeq" id="WP_148428106.1">
    <property type="nucleotide sequence ID" value="NZ_JAJCLO010000032.1"/>
</dbReference>
<dbReference type="Proteomes" id="UP001215087">
    <property type="component" value="Unassembled WGS sequence"/>
</dbReference>
<organism evidence="1 2">
    <name type="scientific">Eubacterium limosum</name>
    <dbReference type="NCBI Taxonomy" id="1736"/>
    <lineage>
        <taxon>Bacteria</taxon>
        <taxon>Bacillati</taxon>
        <taxon>Bacillota</taxon>
        <taxon>Clostridia</taxon>
        <taxon>Eubacteriales</taxon>
        <taxon>Eubacteriaceae</taxon>
        <taxon>Eubacterium</taxon>
    </lineage>
</organism>
<comment type="caution">
    <text evidence="1">The sequence shown here is derived from an EMBL/GenBank/DDBJ whole genome shotgun (WGS) entry which is preliminary data.</text>
</comment>
<evidence type="ECO:0000313" key="1">
    <source>
        <dbReference type="EMBL" id="MDE1470348.1"/>
    </source>
</evidence>
<reference evidence="1 2" key="1">
    <citation type="submission" date="2023-02" db="EMBL/GenBank/DDBJ databases">
        <title>Comparative genome analysis of Eubacterium limosum species.</title>
        <authorList>
            <person name="Bak J.E."/>
        </authorList>
    </citation>
    <scope>NUCLEOTIDE SEQUENCE [LARGE SCALE GENOMIC DNA]</scope>
    <source>
        <strain evidence="1 2">KGMB01548</strain>
    </source>
</reference>
<name>A0ABT5UNT9_EUBLI</name>
<gene>
    <name evidence="1" type="ORF">PTZ04_08760</name>
</gene>
<proteinExistence type="predicted"/>